<name>A0ACC2T318_9FUNG</name>
<evidence type="ECO:0000313" key="2">
    <source>
        <dbReference type="Proteomes" id="UP001165960"/>
    </source>
</evidence>
<protein>
    <submittedName>
        <fullName evidence="1">Uncharacterized protein</fullName>
    </submittedName>
</protein>
<gene>
    <name evidence="1" type="ORF">DSO57_1023395</name>
</gene>
<sequence>MELYRQGSTVIVDKTRTSVSCDRCSTAHVRCDKGMPACQRCIKAGRKCTRKRNNFDGRVAQGLSRAGWKITKDRPKTLTWAQVIGVSSLNPVSRSRIRTYLMPLEFLLPEPSDAKEIMELTSFISNSPIHHSETTKYFHLSYPRHEIQETLITATDVFFHMFNPFFPLFSQETFHSRPRSNTLKKIIAQIGLERMPQTDLVKTAMHTNNLNHTDITNLPNTLDTLQCLLLAQFGIRQSWIDDYRFRYTCTIDHLTSLLGLHMPCNSSPQWLERTLALHLSKLGYYTSSIGQCMTLLKMNWLKESTKHLTMNFFQISSNFTHLGDCIHFITSQTNYHSFATVLNANRDYTIAINQKRKAASFTKKIMDHLGSLQKNFMWGWNNLSQAASTSPPHKALLVRSRMMLALRYNADTLELVKLTSYIPNNAKCRISPTYLPFTANEFSRRGLEVAANTIRLVATISPAPFGINSINLLIPAMAYIVAHAKAFKPPSDIVNPLLRSLAHAMAILGKGKQASHLANPASTYLKLFKFLINYHQISPHIQVN</sequence>
<evidence type="ECO:0000313" key="1">
    <source>
        <dbReference type="EMBL" id="KAJ9068952.1"/>
    </source>
</evidence>
<comment type="caution">
    <text evidence="1">The sequence shown here is derived from an EMBL/GenBank/DDBJ whole genome shotgun (WGS) entry which is preliminary data.</text>
</comment>
<reference evidence="1" key="1">
    <citation type="submission" date="2022-04" db="EMBL/GenBank/DDBJ databases">
        <title>Genome of the entomopathogenic fungus Entomophthora muscae.</title>
        <authorList>
            <person name="Elya C."/>
            <person name="Lovett B.R."/>
            <person name="Lee E."/>
            <person name="Macias A.M."/>
            <person name="Hajek A.E."/>
            <person name="De Bivort B.L."/>
            <person name="Kasson M.T."/>
            <person name="De Fine Licht H.H."/>
            <person name="Stajich J.E."/>
        </authorList>
    </citation>
    <scope>NUCLEOTIDE SEQUENCE</scope>
    <source>
        <strain evidence="1">Berkeley</strain>
    </source>
</reference>
<proteinExistence type="predicted"/>
<accession>A0ACC2T318</accession>
<dbReference type="Proteomes" id="UP001165960">
    <property type="component" value="Unassembled WGS sequence"/>
</dbReference>
<organism evidence="1 2">
    <name type="scientific">Entomophthora muscae</name>
    <dbReference type="NCBI Taxonomy" id="34485"/>
    <lineage>
        <taxon>Eukaryota</taxon>
        <taxon>Fungi</taxon>
        <taxon>Fungi incertae sedis</taxon>
        <taxon>Zoopagomycota</taxon>
        <taxon>Entomophthoromycotina</taxon>
        <taxon>Entomophthoromycetes</taxon>
        <taxon>Entomophthorales</taxon>
        <taxon>Entomophthoraceae</taxon>
        <taxon>Entomophthora</taxon>
    </lineage>
</organism>
<keyword evidence="2" id="KW-1185">Reference proteome</keyword>
<dbReference type="EMBL" id="QTSX02003672">
    <property type="protein sequence ID" value="KAJ9068952.1"/>
    <property type="molecule type" value="Genomic_DNA"/>
</dbReference>